<sequence length="705" mass="79899">MMRHVKLSEPEDVPRREMLMQRGGADRRGCFYLWRGRTLMRRKIMPPGPRGFCCVFATLLLAWCCVSAAGATLVDTGAITAIWANDGGDKVTRNELRAHSGETSIYNSIWDGRQVRLFAAANEIVSVNLVIEAADHAAEGVQVAFSDLTNSSGRRLRSDPTRTRQKLFDWTSTEIELFYIQYLQVRGLSQLSYGTYDERQIPERLRRQSISGTPYGGWKDRPGADKFFPDIAVPLELVDAFDIPARSNQSIWADIYVPRTAPAGDYAGAITITEQGRVRARIPVRLEVLNFVLPDATTSRTMVATSYEEIARRYTGESYPAPNSSQDRLVRRVADRQFLLARRHRISLVDDNSGAEPWRQDRPRPEWIPRLTGQLFSRENGYAGPCEGVGSELFVVGLYGAWETWWGGAEREAMRSHATAWERWFRRNFPHVERFIYLSDESEDYDQTEKWARWIRTGTKEEPALATFATANLVKSLDALSSLSIFASWIGVGDTPVWEQAVKALRQTGRRLFLYNGLRPASGSFAIEDEGVALRELPWGQYKMRVDRWFFWEATYYKNYQGGRSDTDVFVEAQTFGGAPEFDEITGLTGSNTSNGDGVLFYPGTDAIFPEHSYELEGPIASLRLKHWRRGIQDVEYLALAEAIDRQATWAVIERMVPKVLWETGVGDSSDPTWVLAPISWSTNPDDWESARRELASIIEKGSIR</sequence>
<keyword evidence="2" id="KW-1185">Reference proteome</keyword>
<accession>A0A2W7CUN8</accession>
<evidence type="ECO:0000313" key="2">
    <source>
        <dbReference type="Proteomes" id="UP000248616"/>
    </source>
</evidence>
<evidence type="ECO:0000313" key="1">
    <source>
        <dbReference type="EMBL" id="PZV40413.1"/>
    </source>
</evidence>
<dbReference type="EMBL" id="MZXV01000007">
    <property type="protein sequence ID" value="PZV40413.1"/>
    <property type="molecule type" value="Genomic_DNA"/>
</dbReference>
<dbReference type="Proteomes" id="UP000248616">
    <property type="component" value="Unassembled WGS sequence"/>
</dbReference>
<protein>
    <submittedName>
        <fullName evidence="1">Uncharacterized protein</fullName>
    </submittedName>
</protein>
<dbReference type="OrthoDB" id="3579255at2"/>
<comment type="caution">
    <text evidence="1">The sequence shown here is derived from an EMBL/GenBank/DDBJ whole genome shotgun (WGS) entry which is preliminary data.</text>
</comment>
<reference evidence="2" key="1">
    <citation type="submission" date="2017-03" db="EMBL/GenBank/DDBJ databases">
        <authorList>
            <person name="Safronova V.I."/>
            <person name="Sazanova A.L."/>
            <person name="Chirak E.R."/>
        </authorList>
    </citation>
    <scope>NUCLEOTIDE SEQUENCE [LARGE SCALE GENOMIC DNA]</scope>
    <source>
        <strain evidence="2">Ach-343</strain>
    </source>
</reference>
<organism evidence="1 2">
    <name type="scientific">Mesorhizobium kowhaii</name>
    <dbReference type="NCBI Taxonomy" id="1300272"/>
    <lineage>
        <taxon>Bacteria</taxon>
        <taxon>Pseudomonadati</taxon>
        <taxon>Pseudomonadota</taxon>
        <taxon>Alphaproteobacteria</taxon>
        <taxon>Hyphomicrobiales</taxon>
        <taxon>Phyllobacteriaceae</taxon>
        <taxon>Mesorhizobium</taxon>
    </lineage>
</organism>
<proteinExistence type="predicted"/>
<gene>
    <name evidence="1" type="ORF">B5V02_00785</name>
</gene>
<dbReference type="AlphaFoldDB" id="A0A2W7CUN8"/>
<name>A0A2W7CUN8_9HYPH</name>